<organism evidence="1 2">
    <name type="scientific">Paenibacillus cellulosilyticus</name>
    <dbReference type="NCBI Taxonomy" id="375489"/>
    <lineage>
        <taxon>Bacteria</taxon>
        <taxon>Bacillati</taxon>
        <taxon>Bacillota</taxon>
        <taxon>Bacilli</taxon>
        <taxon>Bacillales</taxon>
        <taxon>Paenibacillaceae</taxon>
        <taxon>Paenibacillus</taxon>
    </lineage>
</organism>
<reference evidence="1 2" key="1">
    <citation type="submission" date="2018-05" db="EMBL/GenBank/DDBJ databases">
        <title>Genomic Encyclopedia of Type Strains, Phase III (KMG-III): the genomes of soil and plant-associated and newly described type strains.</title>
        <authorList>
            <person name="Whitman W."/>
        </authorList>
    </citation>
    <scope>NUCLEOTIDE SEQUENCE [LARGE SCALE GENOMIC DNA]</scope>
    <source>
        <strain evidence="1 2">CECT 5696</strain>
    </source>
</reference>
<evidence type="ECO:0000313" key="1">
    <source>
        <dbReference type="EMBL" id="PWV98013.1"/>
    </source>
</evidence>
<gene>
    <name evidence="1" type="ORF">DFQ01_11995</name>
</gene>
<dbReference type="AlphaFoldDB" id="A0A2V2YQ15"/>
<sequence>MFMPTPGPMQPGAMPLQQKATSLIGRPVGISMRNGTGASGILCSVQGGEVYVLQYLYQSQFATFHYPFNQIADIIPFPACR</sequence>
<proteinExistence type="predicted"/>
<accession>A0A2V2YQ15</accession>
<keyword evidence="2" id="KW-1185">Reference proteome</keyword>
<protein>
    <submittedName>
        <fullName evidence="1">Uncharacterized protein</fullName>
    </submittedName>
</protein>
<evidence type="ECO:0000313" key="2">
    <source>
        <dbReference type="Proteomes" id="UP000246635"/>
    </source>
</evidence>
<dbReference type="EMBL" id="QGTQ01000019">
    <property type="protein sequence ID" value="PWV98013.1"/>
    <property type="molecule type" value="Genomic_DNA"/>
</dbReference>
<name>A0A2V2YQ15_9BACL</name>
<dbReference type="Proteomes" id="UP000246635">
    <property type="component" value="Unassembled WGS sequence"/>
</dbReference>
<comment type="caution">
    <text evidence="1">The sequence shown here is derived from an EMBL/GenBank/DDBJ whole genome shotgun (WGS) entry which is preliminary data.</text>
</comment>